<evidence type="ECO:0000259" key="6">
    <source>
        <dbReference type="PROSITE" id="PS50234"/>
    </source>
</evidence>
<evidence type="ECO:0000256" key="1">
    <source>
        <dbReference type="ARBA" id="ARBA00022475"/>
    </source>
</evidence>
<sequence length="356" mass="37876">MSALPSLSVDRPLVLLLLALCAVPLFLPLLAASPTPWSALTPADAGSRWADATLRALAVTAIAALVLALAGLHRTDQIVERTGVGAHLVLLIDRSSSMDNTFANRRPDGTEEAKSAAAKRLILAFVRSRPRDRMGVATFSTAPMLAVPLTDHLGLVAAALETLDEPGLAQTNVGRGLALAVSMFGRETGSASRAVVLVSDGAGVISREVQAELRDMIAREPVNLYWLFLRSEGSKGLFEPSARGEQDTPQVRPERHLNLFLQTLGVPYRAFEAENPDAVAAAIAEIDRLEARPLTFSERIPRTELRFLACLAALGALLPLIAVKLCEHAPFAARAPLPPLRHRGSGAAAVAARDVL</sequence>
<reference evidence="7" key="1">
    <citation type="journal article" date="2014" name="Int. J. Syst. Evol. Microbiol.">
        <title>Complete genome sequence of Corynebacterium casei LMG S-19264T (=DSM 44701T), isolated from a smear-ripened cheese.</title>
        <authorList>
            <consortium name="US DOE Joint Genome Institute (JGI-PGF)"/>
            <person name="Walter F."/>
            <person name="Albersmeier A."/>
            <person name="Kalinowski J."/>
            <person name="Ruckert C."/>
        </authorList>
    </citation>
    <scope>NUCLEOTIDE SEQUENCE</scope>
    <source>
        <strain evidence="7">CGMCC 1.15493</strain>
    </source>
</reference>
<evidence type="ECO:0000256" key="5">
    <source>
        <dbReference type="SAM" id="Phobius"/>
    </source>
</evidence>
<dbReference type="SMART" id="SM00327">
    <property type="entry name" value="VWA"/>
    <property type="match status" value="1"/>
</dbReference>
<evidence type="ECO:0000256" key="4">
    <source>
        <dbReference type="ARBA" id="ARBA00023136"/>
    </source>
</evidence>
<reference evidence="7" key="2">
    <citation type="submission" date="2020-09" db="EMBL/GenBank/DDBJ databases">
        <authorList>
            <person name="Sun Q."/>
            <person name="Zhou Y."/>
        </authorList>
    </citation>
    <scope>NUCLEOTIDE SEQUENCE</scope>
    <source>
        <strain evidence="7">CGMCC 1.15493</strain>
    </source>
</reference>
<accession>A0A916XU24</accession>
<dbReference type="Proteomes" id="UP000613160">
    <property type="component" value="Unassembled WGS sequence"/>
</dbReference>
<keyword evidence="3 5" id="KW-1133">Transmembrane helix</keyword>
<keyword evidence="1" id="KW-1003">Cell membrane</keyword>
<gene>
    <name evidence="7" type="ORF">GCM10011335_10860</name>
</gene>
<feature type="transmembrane region" description="Helical" evidence="5">
    <location>
        <begin position="305"/>
        <end position="323"/>
    </location>
</feature>
<keyword evidence="2 5" id="KW-0812">Transmembrane</keyword>
<evidence type="ECO:0000256" key="2">
    <source>
        <dbReference type="ARBA" id="ARBA00022692"/>
    </source>
</evidence>
<dbReference type="EMBL" id="BMJJ01000002">
    <property type="protein sequence ID" value="GGD09769.1"/>
    <property type="molecule type" value="Genomic_DNA"/>
</dbReference>
<keyword evidence="8" id="KW-1185">Reference proteome</keyword>
<dbReference type="Gene3D" id="3.40.50.410">
    <property type="entry name" value="von Willebrand factor, type A domain"/>
    <property type="match status" value="1"/>
</dbReference>
<protein>
    <recommendedName>
        <fullName evidence="6">VWFA domain-containing protein</fullName>
    </recommendedName>
</protein>
<dbReference type="RefSeq" id="WP_188849553.1">
    <property type="nucleotide sequence ID" value="NZ_BMJJ01000002.1"/>
</dbReference>
<comment type="caution">
    <text evidence="7">The sequence shown here is derived from an EMBL/GenBank/DDBJ whole genome shotgun (WGS) entry which is preliminary data.</text>
</comment>
<dbReference type="InterPro" id="IPR002035">
    <property type="entry name" value="VWF_A"/>
</dbReference>
<name>A0A916XU24_9HYPH</name>
<dbReference type="Pfam" id="PF13519">
    <property type="entry name" value="VWA_2"/>
    <property type="match status" value="1"/>
</dbReference>
<organism evidence="7 8">
    <name type="scientific">Aureimonas glaciei</name>
    <dbReference type="NCBI Taxonomy" id="1776957"/>
    <lineage>
        <taxon>Bacteria</taxon>
        <taxon>Pseudomonadati</taxon>
        <taxon>Pseudomonadota</taxon>
        <taxon>Alphaproteobacteria</taxon>
        <taxon>Hyphomicrobiales</taxon>
        <taxon>Aurantimonadaceae</taxon>
        <taxon>Aureimonas</taxon>
    </lineage>
</organism>
<evidence type="ECO:0000313" key="7">
    <source>
        <dbReference type="EMBL" id="GGD09769.1"/>
    </source>
</evidence>
<dbReference type="PROSITE" id="PS50234">
    <property type="entry name" value="VWFA"/>
    <property type="match status" value="1"/>
</dbReference>
<dbReference type="PANTHER" id="PTHR22550:SF5">
    <property type="entry name" value="LEUCINE ZIPPER PROTEIN 4"/>
    <property type="match status" value="1"/>
</dbReference>
<evidence type="ECO:0000256" key="3">
    <source>
        <dbReference type="ARBA" id="ARBA00022989"/>
    </source>
</evidence>
<dbReference type="SUPFAM" id="SSF53300">
    <property type="entry name" value="vWA-like"/>
    <property type="match status" value="1"/>
</dbReference>
<dbReference type="InterPro" id="IPR036465">
    <property type="entry name" value="vWFA_dom_sf"/>
</dbReference>
<evidence type="ECO:0000313" key="8">
    <source>
        <dbReference type="Proteomes" id="UP000613160"/>
    </source>
</evidence>
<dbReference type="InterPro" id="IPR050768">
    <property type="entry name" value="UPF0353/GerABKA_families"/>
</dbReference>
<proteinExistence type="predicted"/>
<feature type="domain" description="VWFA" evidence="6">
    <location>
        <begin position="87"/>
        <end position="286"/>
    </location>
</feature>
<feature type="transmembrane region" description="Helical" evidence="5">
    <location>
        <begin position="56"/>
        <end position="72"/>
    </location>
</feature>
<dbReference type="PANTHER" id="PTHR22550">
    <property type="entry name" value="SPORE GERMINATION PROTEIN"/>
    <property type="match status" value="1"/>
</dbReference>
<dbReference type="CDD" id="cd00198">
    <property type="entry name" value="vWFA"/>
    <property type="match status" value="1"/>
</dbReference>
<dbReference type="AlphaFoldDB" id="A0A916XU24"/>
<keyword evidence="4 5" id="KW-0472">Membrane</keyword>